<organism evidence="1 2">
    <name type="scientific">Brassica cretica</name>
    <name type="common">Mustard</name>
    <dbReference type="NCBI Taxonomy" id="69181"/>
    <lineage>
        <taxon>Eukaryota</taxon>
        <taxon>Viridiplantae</taxon>
        <taxon>Streptophyta</taxon>
        <taxon>Embryophyta</taxon>
        <taxon>Tracheophyta</taxon>
        <taxon>Spermatophyta</taxon>
        <taxon>Magnoliopsida</taxon>
        <taxon>eudicotyledons</taxon>
        <taxon>Gunneridae</taxon>
        <taxon>Pentapetalae</taxon>
        <taxon>rosids</taxon>
        <taxon>malvids</taxon>
        <taxon>Brassicales</taxon>
        <taxon>Brassicaceae</taxon>
        <taxon>Brassiceae</taxon>
        <taxon>Brassica</taxon>
    </lineage>
</organism>
<comment type="caution">
    <text evidence="1">The sequence shown here is derived from an EMBL/GenBank/DDBJ whole genome shotgun (WGS) entry which is preliminary data.</text>
</comment>
<protein>
    <recommendedName>
        <fullName evidence="3">Subtilisin-like protease fibronectin type-III domain-containing protein</fullName>
    </recommendedName>
</protein>
<dbReference type="EMBL" id="QGKV02000832">
    <property type="protein sequence ID" value="KAF3544153.1"/>
    <property type="molecule type" value="Genomic_DNA"/>
</dbReference>
<proteinExistence type="predicted"/>
<accession>A0ABQ7BYN2</accession>
<dbReference type="Proteomes" id="UP000266723">
    <property type="component" value="Unassembled WGS sequence"/>
</dbReference>
<gene>
    <name evidence="1" type="ORF">DY000_02002454</name>
</gene>
<name>A0ABQ7BYN2_BRACR</name>
<evidence type="ECO:0008006" key="3">
    <source>
        <dbReference type="Google" id="ProtNLM"/>
    </source>
</evidence>
<sequence>MTYNDINPGMIIPYRIKVDLIVNVPVLGEPYIAVVEIPDAGTISVVRPAFRSLSTGSSISLGCRIVYPWGIRLLLSFVMVQKAFTYLDEMRLDDERISLH</sequence>
<keyword evidence="2" id="KW-1185">Reference proteome</keyword>
<evidence type="ECO:0000313" key="1">
    <source>
        <dbReference type="EMBL" id="KAF3544153.1"/>
    </source>
</evidence>
<evidence type="ECO:0000313" key="2">
    <source>
        <dbReference type="Proteomes" id="UP000266723"/>
    </source>
</evidence>
<reference evidence="1 2" key="1">
    <citation type="journal article" date="2020" name="BMC Genomics">
        <title>Intraspecific diversification of the crop wild relative Brassica cretica Lam. using demographic model selection.</title>
        <authorList>
            <person name="Kioukis A."/>
            <person name="Michalopoulou V.A."/>
            <person name="Briers L."/>
            <person name="Pirintsos S."/>
            <person name="Studholme D.J."/>
            <person name="Pavlidis P."/>
            <person name="Sarris P.F."/>
        </authorList>
    </citation>
    <scope>NUCLEOTIDE SEQUENCE [LARGE SCALE GENOMIC DNA]</scope>
    <source>
        <strain evidence="2">cv. PFS-1207/04</strain>
    </source>
</reference>